<accession>A0ABP9QNA7</accession>
<dbReference type="Proteomes" id="UP001500547">
    <property type="component" value="Unassembled WGS sequence"/>
</dbReference>
<evidence type="ECO:0000313" key="3">
    <source>
        <dbReference type="Proteomes" id="UP001500547"/>
    </source>
</evidence>
<dbReference type="RefSeq" id="WP_345532692.1">
    <property type="nucleotide sequence ID" value="NZ_BAABLD010000008.1"/>
</dbReference>
<name>A0ABP9QNA7_9RHOO</name>
<keyword evidence="1" id="KW-0812">Transmembrane</keyword>
<feature type="transmembrane region" description="Helical" evidence="1">
    <location>
        <begin position="215"/>
        <end position="235"/>
    </location>
</feature>
<keyword evidence="3" id="KW-1185">Reference proteome</keyword>
<dbReference type="NCBIfam" id="NF041043">
    <property type="entry name" value="BPSS1780_fam"/>
    <property type="match status" value="1"/>
</dbReference>
<gene>
    <name evidence="2" type="ORF">GCM10025770_19130</name>
</gene>
<keyword evidence="1" id="KW-0472">Membrane</keyword>
<feature type="transmembrane region" description="Helical" evidence="1">
    <location>
        <begin position="90"/>
        <end position="108"/>
    </location>
</feature>
<reference evidence="3" key="1">
    <citation type="journal article" date="2019" name="Int. J. Syst. Evol. Microbiol.">
        <title>The Global Catalogue of Microorganisms (GCM) 10K type strain sequencing project: providing services to taxonomists for standard genome sequencing and annotation.</title>
        <authorList>
            <consortium name="The Broad Institute Genomics Platform"/>
            <consortium name="The Broad Institute Genome Sequencing Center for Infectious Disease"/>
            <person name="Wu L."/>
            <person name="Ma J."/>
        </authorList>
    </citation>
    <scope>NUCLEOTIDE SEQUENCE [LARGE SCALE GENOMIC DNA]</scope>
    <source>
        <strain evidence="3">JCM 18715</strain>
    </source>
</reference>
<feature type="transmembrane region" description="Helical" evidence="1">
    <location>
        <begin position="187"/>
        <end position="209"/>
    </location>
</feature>
<dbReference type="EMBL" id="BAABLD010000008">
    <property type="protein sequence ID" value="GAA5164730.1"/>
    <property type="molecule type" value="Genomic_DNA"/>
</dbReference>
<evidence type="ECO:0000256" key="1">
    <source>
        <dbReference type="SAM" id="Phobius"/>
    </source>
</evidence>
<organism evidence="2 3">
    <name type="scientific">Viridibacterium curvum</name>
    <dbReference type="NCBI Taxonomy" id="1101404"/>
    <lineage>
        <taxon>Bacteria</taxon>
        <taxon>Pseudomonadati</taxon>
        <taxon>Pseudomonadota</taxon>
        <taxon>Betaproteobacteria</taxon>
        <taxon>Rhodocyclales</taxon>
        <taxon>Rhodocyclaceae</taxon>
        <taxon>Viridibacterium</taxon>
    </lineage>
</organism>
<feature type="transmembrane region" description="Helical" evidence="1">
    <location>
        <begin position="21"/>
        <end position="42"/>
    </location>
</feature>
<feature type="transmembrane region" description="Helical" evidence="1">
    <location>
        <begin position="144"/>
        <end position="166"/>
    </location>
</feature>
<comment type="caution">
    <text evidence="2">The sequence shown here is derived from an EMBL/GenBank/DDBJ whole genome shotgun (WGS) entry which is preliminary data.</text>
</comment>
<proteinExistence type="predicted"/>
<sequence>MQAKKLPAVAGWRWLQGGLALWRRFPVPLSMAALLSMLLTSLPGAIPWLGPLLVCLMAPCMDVVLLHVCRQLATGRQPMLPAVRASLQRNLRGLLVLGLVMFLVLMAARGLRDLLAGPGIEAFMEAAARGEAKQVPGNVLSGVLVYWVCMMLMTAVMWVAPALTAFADVPPVKALFFAIVACWRNKAALLMYGFALMLLSIPLSFMFLLGQLGQLLASLVMFGVFMPACLASNYLSLVDIFGPLPEPDDAR</sequence>
<evidence type="ECO:0000313" key="2">
    <source>
        <dbReference type="EMBL" id="GAA5164730.1"/>
    </source>
</evidence>
<feature type="transmembrane region" description="Helical" evidence="1">
    <location>
        <begin position="48"/>
        <end position="69"/>
    </location>
</feature>
<keyword evidence="1" id="KW-1133">Transmembrane helix</keyword>
<dbReference type="InterPro" id="IPR047798">
    <property type="entry name" value="BPSS1780-like"/>
</dbReference>
<protein>
    <submittedName>
        <fullName evidence="2">BPSS1780 family membrane protein</fullName>
    </submittedName>
</protein>